<proteinExistence type="inferred from homology"/>
<evidence type="ECO:0000256" key="2">
    <source>
        <dbReference type="ARBA" id="ARBA00022723"/>
    </source>
</evidence>
<evidence type="ECO:0000259" key="4">
    <source>
        <dbReference type="Pfam" id="PF01814"/>
    </source>
</evidence>
<dbReference type="InterPro" id="IPR012827">
    <property type="entry name" value="Hemerythrin_metal-bd"/>
</dbReference>
<dbReference type="CDD" id="cd12107">
    <property type="entry name" value="Hemerythrin"/>
    <property type="match status" value="1"/>
</dbReference>
<name>A0A3N1Y8J9_9GAMM</name>
<dbReference type="RefSeq" id="WP_170165040.1">
    <property type="nucleotide sequence ID" value="NZ_RJVI01000001.1"/>
</dbReference>
<dbReference type="Pfam" id="PF01814">
    <property type="entry name" value="Hemerythrin"/>
    <property type="match status" value="1"/>
</dbReference>
<evidence type="ECO:0000313" key="5">
    <source>
        <dbReference type="EMBL" id="ROR35123.1"/>
    </source>
</evidence>
<evidence type="ECO:0000313" key="6">
    <source>
        <dbReference type="Proteomes" id="UP000276634"/>
    </source>
</evidence>
<reference evidence="5 6" key="1">
    <citation type="submission" date="2018-11" db="EMBL/GenBank/DDBJ databases">
        <title>Genomic Encyclopedia of Type Strains, Phase IV (KMG-IV): sequencing the most valuable type-strain genomes for metagenomic binning, comparative biology and taxonomic classification.</title>
        <authorList>
            <person name="Goeker M."/>
        </authorList>
    </citation>
    <scope>NUCLEOTIDE SEQUENCE [LARGE SCALE GENOMIC DNA]</scope>
    <source>
        <strain evidence="5 6">DSM 100275</strain>
    </source>
</reference>
<organism evidence="5 6">
    <name type="scientific">Inmirania thermothiophila</name>
    <dbReference type="NCBI Taxonomy" id="1750597"/>
    <lineage>
        <taxon>Bacteria</taxon>
        <taxon>Pseudomonadati</taxon>
        <taxon>Pseudomonadota</taxon>
        <taxon>Gammaproteobacteria</taxon>
        <taxon>Chromatiales</taxon>
        <taxon>Ectothiorhodospiraceae</taxon>
        <taxon>Inmirania</taxon>
    </lineage>
</organism>
<keyword evidence="3" id="KW-0408">Iron</keyword>
<keyword evidence="6" id="KW-1185">Reference proteome</keyword>
<gene>
    <name evidence="5" type="ORF">EDC57_1040</name>
</gene>
<dbReference type="NCBIfam" id="TIGR02481">
    <property type="entry name" value="hemeryth_dom"/>
    <property type="match status" value="1"/>
</dbReference>
<comment type="similarity">
    <text evidence="1">Belongs to the hemerythrin family.</text>
</comment>
<evidence type="ECO:0000256" key="1">
    <source>
        <dbReference type="ARBA" id="ARBA00010587"/>
    </source>
</evidence>
<feature type="domain" description="Hemerythrin-like" evidence="4">
    <location>
        <begin position="13"/>
        <end position="126"/>
    </location>
</feature>
<dbReference type="PANTHER" id="PTHR37164:SF1">
    <property type="entry name" value="BACTERIOHEMERYTHRIN"/>
    <property type="match status" value="1"/>
</dbReference>
<dbReference type="PANTHER" id="PTHR37164">
    <property type="entry name" value="BACTERIOHEMERYTHRIN"/>
    <property type="match status" value="1"/>
</dbReference>
<dbReference type="InterPro" id="IPR012312">
    <property type="entry name" value="Hemerythrin-like"/>
</dbReference>
<dbReference type="GO" id="GO:0046872">
    <property type="term" value="F:metal ion binding"/>
    <property type="evidence" value="ECO:0007669"/>
    <property type="project" value="UniProtKB-KW"/>
</dbReference>
<comment type="caution">
    <text evidence="5">The sequence shown here is derived from an EMBL/GenBank/DDBJ whole genome shotgun (WGS) entry which is preliminary data.</text>
</comment>
<evidence type="ECO:0000256" key="3">
    <source>
        <dbReference type="ARBA" id="ARBA00023004"/>
    </source>
</evidence>
<protein>
    <submittedName>
        <fullName evidence="5">Hemerythrin-like metal-binding protein</fullName>
    </submittedName>
</protein>
<keyword evidence="2" id="KW-0479">Metal-binding</keyword>
<accession>A0A3N1Y8J9</accession>
<dbReference type="InterPro" id="IPR035938">
    <property type="entry name" value="Hemerythrin-like_sf"/>
</dbReference>
<dbReference type="AlphaFoldDB" id="A0A3N1Y8J9"/>
<dbReference type="Gene3D" id="1.20.120.50">
    <property type="entry name" value="Hemerythrin-like"/>
    <property type="match status" value="1"/>
</dbReference>
<dbReference type="Proteomes" id="UP000276634">
    <property type="component" value="Unassembled WGS sequence"/>
</dbReference>
<dbReference type="EMBL" id="RJVI01000001">
    <property type="protein sequence ID" value="ROR35123.1"/>
    <property type="molecule type" value="Genomic_DNA"/>
</dbReference>
<sequence length="135" mass="15749">MTEIPWRPDWRVGIAWMDRDHAILRRLADRLFAAASGDTAPAQVLAVADELIRHARLHFHKEEREMDRLGHADEVQHRFQHDHLIHELEHLRAELAREPHPDPAPLASFLHHWLDDHILESDRPLAAALRADAHR</sequence>
<dbReference type="SUPFAM" id="SSF47188">
    <property type="entry name" value="Hemerythrin-like"/>
    <property type="match status" value="1"/>
</dbReference>
<dbReference type="InterPro" id="IPR050669">
    <property type="entry name" value="Hemerythrin"/>
</dbReference>